<evidence type="ECO:0000313" key="9">
    <source>
        <dbReference type="Proteomes" id="UP001200430"/>
    </source>
</evidence>
<evidence type="ECO:0000259" key="7">
    <source>
        <dbReference type="PROSITE" id="PS50885"/>
    </source>
</evidence>
<dbReference type="PROSITE" id="PS50111">
    <property type="entry name" value="CHEMOTAXIS_TRANSDUC_2"/>
    <property type="match status" value="1"/>
</dbReference>
<gene>
    <name evidence="8" type="ORF">L2W38_12470</name>
</gene>
<protein>
    <submittedName>
        <fullName evidence="8">Methyl-accepting chemotaxis protein</fullName>
    </submittedName>
</protein>
<evidence type="ECO:0000256" key="1">
    <source>
        <dbReference type="ARBA" id="ARBA00023224"/>
    </source>
</evidence>
<feature type="region of interest" description="Disordered" evidence="4">
    <location>
        <begin position="506"/>
        <end position="540"/>
    </location>
</feature>
<dbReference type="InterPro" id="IPR003660">
    <property type="entry name" value="HAMP_dom"/>
</dbReference>
<evidence type="ECO:0000259" key="6">
    <source>
        <dbReference type="PROSITE" id="PS50111"/>
    </source>
</evidence>
<dbReference type="Pfam" id="PF00015">
    <property type="entry name" value="MCPsignal"/>
    <property type="match status" value="1"/>
</dbReference>
<keyword evidence="5" id="KW-0812">Transmembrane</keyword>
<dbReference type="EMBL" id="JAKGUD010000020">
    <property type="protein sequence ID" value="MCF4143623.1"/>
    <property type="molecule type" value="Genomic_DNA"/>
</dbReference>
<dbReference type="Proteomes" id="UP001200430">
    <property type="component" value="Unassembled WGS sequence"/>
</dbReference>
<dbReference type="Gene3D" id="1.10.287.950">
    <property type="entry name" value="Methyl-accepting chemotaxis protein"/>
    <property type="match status" value="1"/>
</dbReference>
<proteinExistence type="inferred from homology"/>
<name>A0ABS9EQZ9_9BACT</name>
<evidence type="ECO:0000256" key="2">
    <source>
        <dbReference type="ARBA" id="ARBA00029447"/>
    </source>
</evidence>
<keyword evidence="5" id="KW-0472">Membrane</keyword>
<feature type="transmembrane region" description="Helical" evidence="5">
    <location>
        <begin position="193"/>
        <end position="215"/>
    </location>
</feature>
<comment type="similarity">
    <text evidence="2">Belongs to the methyl-accepting chemotaxis (MCP) protein family.</text>
</comment>
<feature type="compositionally biased region" description="Low complexity" evidence="4">
    <location>
        <begin position="506"/>
        <end position="518"/>
    </location>
</feature>
<feature type="domain" description="HAMP" evidence="7">
    <location>
        <begin position="213"/>
        <end position="266"/>
    </location>
</feature>
<dbReference type="SUPFAM" id="SSF58104">
    <property type="entry name" value="Methyl-accepting chemotaxis protein (MCP) signaling domain"/>
    <property type="match status" value="1"/>
</dbReference>
<accession>A0ABS9EQZ9</accession>
<dbReference type="PROSITE" id="PS50885">
    <property type="entry name" value="HAMP"/>
    <property type="match status" value="1"/>
</dbReference>
<keyword evidence="5" id="KW-1133">Transmembrane helix</keyword>
<dbReference type="RefSeq" id="WP_236100382.1">
    <property type="nucleotide sequence ID" value="NZ_JAKGUD010000020.1"/>
</dbReference>
<comment type="caution">
    <text evidence="8">The sequence shown here is derived from an EMBL/GenBank/DDBJ whole genome shotgun (WGS) entry which is preliminary data.</text>
</comment>
<sequence length="582" mass="61771">MNLLRHVSIRARLFALVGVMLLFSVLTSVYLVGVVENTCSLTERLHKVGAMGAVTAYRVSDGMNQAIVNLYRALNATDGGKRKGFGEGISEGKAAMTDALGQLGEIPMSDGARKEYEEAVEASEEWVIMLDSLIDVIDRGESRESVMAIASSGVNLTVRLDKEVKELVVMASDSMDRVFENILDETSSSKRTVVMVIVFTALFSLALASLVVLSISRPIGSMVRNIKKVGEEKDLSHRGKVVGRDEISSILVALNGLFDAVESSMQDIKGMSCDLSGHAQTFSATAEEANSTVEEVYSNVDHTGDMVGGLAAGAEEINASVQEVAAGSQAAARKSSDVAEQVGEARHSGEDGLESVRKAVRAVIKVADESRSSMEKVKDLGSRAQQIQSFVTDIGSIADQTNLLALNAAIEAARAGEHGRGFAVVAEEVRKLAEESNNSAAKISDLAKEIAGDLQAVITLVEANEGQATSARQDAEGAEVFIGNILQSLANIEAAAQDMAAVSEEQAASSQEISSAVQDMAEKTNDVSESTGGIREQMKDVSSVAEQVAIGSESLAEMAEKLQREVDRFKISETSSLAIREK</sequence>
<dbReference type="PANTHER" id="PTHR32089:SF112">
    <property type="entry name" value="LYSOZYME-LIKE PROTEIN-RELATED"/>
    <property type="match status" value="1"/>
</dbReference>
<dbReference type="SMART" id="SM00283">
    <property type="entry name" value="MA"/>
    <property type="match status" value="1"/>
</dbReference>
<dbReference type="PANTHER" id="PTHR32089">
    <property type="entry name" value="METHYL-ACCEPTING CHEMOTAXIS PROTEIN MCPB"/>
    <property type="match status" value="1"/>
</dbReference>
<feature type="transmembrane region" description="Helical" evidence="5">
    <location>
        <begin position="12"/>
        <end position="35"/>
    </location>
</feature>
<organism evidence="8 9">
    <name type="scientific">Dethiosulfovibrio marinus</name>
    <dbReference type="NCBI Taxonomy" id="133532"/>
    <lineage>
        <taxon>Bacteria</taxon>
        <taxon>Thermotogati</taxon>
        <taxon>Synergistota</taxon>
        <taxon>Synergistia</taxon>
        <taxon>Synergistales</taxon>
        <taxon>Dethiosulfovibrionaceae</taxon>
        <taxon>Dethiosulfovibrio</taxon>
    </lineage>
</organism>
<keyword evidence="1 3" id="KW-0807">Transducer</keyword>
<evidence type="ECO:0000256" key="5">
    <source>
        <dbReference type="SAM" id="Phobius"/>
    </source>
</evidence>
<reference evidence="8 9" key="1">
    <citation type="submission" date="2022-01" db="EMBL/GenBank/DDBJ databases">
        <title>Dethiosulfovibrio faecalis sp. nov., a novel proteolytic, non-sulfur-reducing bacterium isolated from a marine aquaculture solid waste bioreactor.</title>
        <authorList>
            <person name="Grabowski S."/>
            <person name="Apolinario E."/>
            <person name="Schneider N."/>
            <person name="Marshall C.W."/>
            <person name="Sowers K.R."/>
        </authorList>
    </citation>
    <scope>NUCLEOTIDE SEQUENCE [LARGE SCALE GENOMIC DNA]</scope>
    <source>
        <strain evidence="8 9">DSM 12537</strain>
    </source>
</reference>
<dbReference type="InterPro" id="IPR004089">
    <property type="entry name" value="MCPsignal_dom"/>
</dbReference>
<keyword evidence="9" id="KW-1185">Reference proteome</keyword>
<evidence type="ECO:0000256" key="4">
    <source>
        <dbReference type="SAM" id="MobiDB-lite"/>
    </source>
</evidence>
<dbReference type="Pfam" id="PF00672">
    <property type="entry name" value="HAMP"/>
    <property type="match status" value="1"/>
</dbReference>
<evidence type="ECO:0000313" key="8">
    <source>
        <dbReference type="EMBL" id="MCF4143623.1"/>
    </source>
</evidence>
<feature type="domain" description="Methyl-accepting transducer" evidence="6">
    <location>
        <begin position="285"/>
        <end position="521"/>
    </location>
</feature>
<evidence type="ECO:0000256" key="3">
    <source>
        <dbReference type="PROSITE-ProRule" id="PRU00284"/>
    </source>
</evidence>